<evidence type="ECO:0000313" key="2">
    <source>
        <dbReference type="EMBL" id="QIZ49377.1"/>
    </source>
</evidence>
<dbReference type="EMBL" id="CP040817">
    <property type="protein sequence ID" value="QYM92887.1"/>
    <property type="molecule type" value="Genomic_DNA"/>
</dbReference>
<evidence type="ECO:0000313" key="4">
    <source>
        <dbReference type="Proteomes" id="UP000500801"/>
    </source>
</evidence>
<keyword evidence="1" id="KW-0472">Membrane</keyword>
<evidence type="ECO:0000256" key="1">
    <source>
        <dbReference type="SAM" id="Phobius"/>
    </source>
</evidence>
<keyword evidence="1" id="KW-1133">Transmembrane helix</keyword>
<dbReference type="Proteomes" id="UP000500801">
    <property type="component" value="Chromosome"/>
</dbReference>
<protein>
    <submittedName>
        <fullName evidence="2">Uncharacterized protein</fullName>
    </submittedName>
</protein>
<name>A0AAE6YW15_9GAMM</name>
<gene>
    <name evidence="2" type="ORF">DWG24_00535</name>
    <name evidence="3" type="ORF">FGI21_13950</name>
</gene>
<dbReference type="Proteomes" id="UP000824976">
    <property type="component" value="Chromosome"/>
</dbReference>
<reference evidence="2 4" key="1">
    <citation type="submission" date="2018-11" db="EMBL/GenBank/DDBJ databases">
        <title>Complete genome sequence of Dickeya zeae strain CE1 infecting Canna edulis Ker-Gawl. in China.</title>
        <authorList>
            <person name="Zhang J."/>
            <person name="Lin B."/>
            <person name="Shen H."/>
            <person name="Jiang S."/>
            <person name="Pu X."/>
            <person name="Sun D."/>
        </authorList>
    </citation>
    <scope>NUCLEOTIDE SEQUENCE [LARGE SCALE GENOMIC DNA]</scope>
    <source>
        <strain evidence="2 4">CE1</strain>
    </source>
</reference>
<evidence type="ECO:0000313" key="3">
    <source>
        <dbReference type="EMBL" id="QYM92887.1"/>
    </source>
</evidence>
<keyword evidence="5" id="KW-1185">Reference proteome</keyword>
<reference evidence="3 5" key="2">
    <citation type="submission" date="2019-06" db="EMBL/GenBank/DDBJ databases">
        <title>Complete genome of Dickeya zeae PL65.</title>
        <authorList>
            <person name="Boluk G."/>
            <person name="Arif M."/>
        </authorList>
    </citation>
    <scope>NUCLEOTIDE SEQUENCE [LARGE SCALE GENOMIC DNA]</scope>
    <source>
        <strain evidence="3 5">PL65</strain>
    </source>
</reference>
<organism evidence="2 4">
    <name type="scientific">Dickeya zeae</name>
    <dbReference type="NCBI Taxonomy" id="204042"/>
    <lineage>
        <taxon>Bacteria</taxon>
        <taxon>Pseudomonadati</taxon>
        <taxon>Pseudomonadota</taxon>
        <taxon>Gammaproteobacteria</taxon>
        <taxon>Enterobacterales</taxon>
        <taxon>Pectobacteriaceae</taxon>
        <taxon>Dickeya</taxon>
    </lineage>
</organism>
<dbReference type="EMBL" id="CP033622">
    <property type="protein sequence ID" value="QIZ49377.1"/>
    <property type="molecule type" value="Genomic_DNA"/>
</dbReference>
<feature type="transmembrane region" description="Helical" evidence="1">
    <location>
        <begin position="37"/>
        <end position="56"/>
    </location>
</feature>
<sequence length="62" mass="7361">MNFIKYIIKDFFSTCIMLALIVGLWFFYLFFIPEHSVKLILISIAVIIYIDVKLLSKKSDRK</sequence>
<dbReference type="AlphaFoldDB" id="A0AAE6YW15"/>
<evidence type="ECO:0000313" key="5">
    <source>
        <dbReference type="Proteomes" id="UP000824976"/>
    </source>
</evidence>
<accession>A0AAE6YW15</accession>
<proteinExistence type="predicted"/>
<feature type="transmembrane region" description="Helical" evidence="1">
    <location>
        <begin position="12"/>
        <end position="31"/>
    </location>
</feature>
<keyword evidence="1" id="KW-0812">Transmembrane</keyword>